<dbReference type="InterPro" id="IPR021109">
    <property type="entry name" value="Peptidase_aspartic_dom_sf"/>
</dbReference>
<evidence type="ECO:0000313" key="3">
    <source>
        <dbReference type="Proteomes" id="UP001153555"/>
    </source>
</evidence>
<dbReference type="AlphaFoldDB" id="A0A9N7QZE2"/>
<comment type="caution">
    <text evidence="2">The sequence shown here is derived from an EMBL/GenBank/DDBJ whole genome shotgun (WGS) entry which is preliminary data.</text>
</comment>
<dbReference type="PANTHER" id="PTHR33240">
    <property type="entry name" value="OS08G0508500 PROTEIN"/>
    <property type="match status" value="1"/>
</dbReference>
<dbReference type="CDD" id="cd00303">
    <property type="entry name" value="retropepsin_like"/>
    <property type="match status" value="1"/>
</dbReference>
<proteinExistence type="predicted"/>
<gene>
    <name evidence="2" type="ORF">SHERM_09847</name>
</gene>
<dbReference type="SUPFAM" id="SSF50630">
    <property type="entry name" value="Acid proteases"/>
    <property type="match status" value="1"/>
</dbReference>
<evidence type="ECO:0000313" key="2">
    <source>
        <dbReference type="EMBL" id="CAA0806970.1"/>
    </source>
</evidence>
<organism evidence="2 3">
    <name type="scientific">Striga hermonthica</name>
    <name type="common">Purple witchweed</name>
    <name type="synonym">Buchnera hermonthica</name>
    <dbReference type="NCBI Taxonomy" id="68872"/>
    <lineage>
        <taxon>Eukaryota</taxon>
        <taxon>Viridiplantae</taxon>
        <taxon>Streptophyta</taxon>
        <taxon>Embryophyta</taxon>
        <taxon>Tracheophyta</taxon>
        <taxon>Spermatophyta</taxon>
        <taxon>Magnoliopsida</taxon>
        <taxon>eudicotyledons</taxon>
        <taxon>Gunneridae</taxon>
        <taxon>Pentapetalae</taxon>
        <taxon>asterids</taxon>
        <taxon>lamiids</taxon>
        <taxon>Lamiales</taxon>
        <taxon>Orobanchaceae</taxon>
        <taxon>Buchnereae</taxon>
        <taxon>Striga</taxon>
    </lineage>
</organism>
<protein>
    <submittedName>
        <fullName evidence="2">Uncharacterized protein</fullName>
    </submittedName>
</protein>
<feature type="region of interest" description="Disordered" evidence="1">
    <location>
        <begin position="358"/>
        <end position="419"/>
    </location>
</feature>
<dbReference type="OrthoDB" id="1740536at2759"/>
<sequence>MSIRNYACQSFFGTGIVKSAKYLGLTLGIGAGRPRTQPLLDARLDNLKVASTRTAQRTSRNPGALGRSAELVRYRLRKVAPRVGRSTDVKCRTAEDWEAGRSQHISGQEKGTIPAEQGNNPEPFVQTNQHEPGYPVSSQIQTKAYARRAQYAGERVLHASHRPIPEHATSRITFSDEDAFLFDHPHSDALVITDPIATIKVHRIMVDTGAYASIMYLSTFKKMKIDIKEVQPCNDRIQGFNGTTTLPLGQITLPVKFGGNGQPARTIMEVFKIVDCESEYNAVLGRTALYKLRAAVSIFHYSIQFPISEEERVHRGHQREARECILAIPHEEINTIEILDDGLGKTVAMMAEVENEQVAAEAGDEETYPSDKSSLNDGLTQPDQGHDHALARQRSFTFPADENAAPMNEEPEIESTRGR</sequence>
<feature type="region of interest" description="Disordered" evidence="1">
    <location>
        <begin position="99"/>
        <end position="125"/>
    </location>
</feature>
<evidence type="ECO:0000256" key="1">
    <source>
        <dbReference type="SAM" id="MobiDB-lite"/>
    </source>
</evidence>
<dbReference type="Proteomes" id="UP001153555">
    <property type="component" value="Unassembled WGS sequence"/>
</dbReference>
<reference evidence="2" key="1">
    <citation type="submission" date="2019-12" db="EMBL/GenBank/DDBJ databases">
        <authorList>
            <person name="Scholes J."/>
        </authorList>
    </citation>
    <scope>NUCLEOTIDE SEQUENCE</scope>
</reference>
<feature type="compositionally biased region" description="Polar residues" evidence="1">
    <location>
        <begin position="370"/>
        <end position="383"/>
    </location>
</feature>
<dbReference type="PANTHER" id="PTHR33240:SF15">
    <property type="entry name" value="GAG-PRO-LIKE PROTEIN"/>
    <property type="match status" value="1"/>
</dbReference>
<dbReference type="EMBL" id="CACSLK010000984">
    <property type="protein sequence ID" value="CAA0806970.1"/>
    <property type="molecule type" value="Genomic_DNA"/>
</dbReference>
<keyword evidence="3" id="KW-1185">Reference proteome</keyword>
<dbReference type="Gene3D" id="2.40.70.10">
    <property type="entry name" value="Acid Proteases"/>
    <property type="match status" value="1"/>
</dbReference>
<name>A0A9N7QZE2_STRHE</name>
<accession>A0A9N7QZE2</accession>